<dbReference type="SUPFAM" id="SSF57938">
    <property type="entry name" value="DnaJ/Hsp40 cysteine-rich domain"/>
    <property type="match status" value="1"/>
</dbReference>
<evidence type="ECO:0000313" key="1">
    <source>
        <dbReference type="EMBL" id="MET3654766.1"/>
    </source>
</evidence>
<protein>
    <submittedName>
        <fullName evidence="1">Uncharacterized protein</fullName>
    </submittedName>
</protein>
<dbReference type="InterPro" id="IPR036410">
    <property type="entry name" value="HSP_DnaJ_Cys-rich_dom_sf"/>
</dbReference>
<dbReference type="EMBL" id="JBEPMU010000009">
    <property type="protein sequence ID" value="MET3654766.1"/>
    <property type="molecule type" value="Genomic_DNA"/>
</dbReference>
<dbReference type="Proteomes" id="UP001549184">
    <property type="component" value="Unassembled WGS sequence"/>
</dbReference>
<dbReference type="Gene3D" id="6.20.20.10">
    <property type="match status" value="1"/>
</dbReference>
<name>A0ABV2K108_9GAMM</name>
<sequence length="233" mass="26264">MDSRTLMARLGPRSISWGIVAQVRPEFSPQDIAAALGMIKDKFARELFCYLYWPDQSDSSFKDIEQRVLHRLMEECKARTMNAIGARFAYTMAEVELVTARANSRAVTLALAQYRAAMELANERKWPSPRATYRNLVHSVLREITAPAICAHCHGSGQHTNHRIHVTCPVCHGDGVVPLSDLARARSLGVTWHAYRKAWKAPYEWADTTCKEALGGAERALIRHLGYTRNDNN</sequence>
<organism evidence="1 2">
    <name type="scientific">Dyella japonica</name>
    <dbReference type="NCBI Taxonomy" id="231455"/>
    <lineage>
        <taxon>Bacteria</taxon>
        <taxon>Pseudomonadati</taxon>
        <taxon>Pseudomonadota</taxon>
        <taxon>Gammaproteobacteria</taxon>
        <taxon>Lysobacterales</taxon>
        <taxon>Rhodanobacteraceae</taxon>
        <taxon>Dyella</taxon>
    </lineage>
</organism>
<reference evidence="1 2" key="1">
    <citation type="submission" date="2024-06" db="EMBL/GenBank/DDBJ databases">
        <title>Sorghum-associated microbial communities from plants grown in Nebraska, USA.</title>
        <authorList>
            <person name="Schachtman D."/>
        </authorList>
    </citation>
    <scope>NUCLEOTIDE SEQUENCE [LARGE SCALE GENOMIC DNA]</scope>
    <source>
        <strain evidence="1 2">1073</strain>
    </source>
</reference>
<keyword evidence="2" id="KW-1185">Reference proteome</keyword>
<proteinExistence type="predicted"/>
<evidence type="ECO:0000313" key="2">
    <source>
        <dbReference type="Proteomes" id="UP001549184"/>
    </source>
</evidence>
<comment type="caution">
    <text evidence="1">The sequence shown here is derived from an EMBL/GenBank/DDBJ whole genome shotgun (WGS) entry which is preliminary data.</text>
</comment>
<accession>A0ABV2K108</accession>
<gene>
    <name evidence="1" type="ORF">ABIC75_004514</name>
</gene>